<dbReference type="Gene3D" id="3.50.50.60">
    <property type="entry name" value="FAD/NAD(P)-binding domain"/>
    <property type="match status" value="1"/>
</dbReference>
<evidence type="ECO:0000259" key="1">
    <source>
        <dbReference type="Pfam" id="PF05199"/>
    </source>
</evidence>
<dbReference type="Pfam" id="PF05199">
    <property type="entry name" value="GMC_oxred_C"/>
    <property type="match status" value="1"/>
</dbReference>
<feature type="domain" description="Glucose-methanol-choline oxidoreductase C-terminal" evidence="1">
    <location>
        <begin position="69"/>
        <end position="201"/>
    </location>
</feature>
<evidence type="ECO:0000313" key="2">
    <source>
        <dbReference type="EMBL" id="CAE0299098.1"/>
    </source>
</evidence>
<dbReference type="SUPFAM" id="SSF54373">
    <property type="entry name" value="FAD-linked reductases, C-terminal domain"/>
    <property type="match status" value="1"/>
</dbReference>
<reference evidence="2" key="1">
    <citation type="submission" date="2021-01" db="EMBL/GenBank/DDBJ databases">
        <authorList>
            <person name="Corre E."/>
            <person name="Pelletier E."/>
            <person name="Niang G."/>
            <person name="Scheremetjew M."/>
            <person name="Finn R."/>
            <person name="Kale V."/>
            <person name="Holt S."/>
            <person name="Cochrane G."/>
            <person name="Meng A."/>
            <person name="Brown T."/>
            <person name="Cohen L."/>
        </authorList>
    </citation>
    <scope>NUCLEOTIDE SEQUENCE</scope>
    <source>
        <strain evidence="2">CCAP 955/1</strain>
    </source>
</reference>
<name>A0A7S3HMD3_9STRA</name>
<dbReference type="InterPro" id="IPR007867">
    <property type="entry name" value="GMC_OxRtase_C"/>
</dbReference>
<sequence>MGWPFGAFFKFLPEHANLLTEDPEQKNRNTFSMGHFGAGLCEPYTDFPTVVCTPNCPRPDLRAGYRAQITSTDPAQSLRVIHTEQRQDWETMAQGVYATVRMFEYLQSRGVVGKRLEPSFDLSPSNSEELVQWIRENHFTVFHWACTCKAGVNGAVADAHFRVRHPSPTSPEGVVANLRVGSAACLPDMPDANPHLTITAFSFALAEELARTQASRKQKEFSSPRELHQAALDLDSRAASLVGQFSKAELVAQQKLLQIRRAGEEQPNLYEVATQHYEKWLKEHSDNEE</sequence>
<dbReference type="GO" id="GO:0016614">
    <property type="term" value="F:oxidoreductase activity, acting on CH-OH group of donors"/>
    <property type="evidence" value="ECO:0007669"/>
    <property type="project" value="InterPro"/>
</dbReference>
<protein>
    <recommendedName>
        <fullName evidence="1">Glucose-methanol-choline oxidoreductase C-terminal domain-containing protein</fullName>
    </recommendedName>
</protein>
<accession>A0A7S3HMD3</accession>
<dbReference type="EMBL" id="HBIC01054444">
    <property type="protein sequence ID" value="CAE0299098.1"/>
    <property type="molecule type" value="Transcribed_RNA"/>
</dbReference>
<gene>
    <name evidence="2" type="ORF">SELO1098_LOCUS27952</name>
</gene>
<dbReference type="InterPro" id="IPR036188">
    <property type="entry name" value="FAD/NAD-bd_sf"/>
</dbReference>
<proteinExistence type="predicted"/>
<dbReference type="AlphaFoldDB" id="A0A7S3HMD3"/>
<organism evidence="2">
    <name type="scientific">Spumella elongata</name>
    <dbReference type="NCBI Taxonomy" id="89044"/>
    <lineage>
        <taxon>Eukaryota</taxon>
        <taxon>Sar</taxon>
        <taxon>Stramenopiles</taxon>
        <taxon>Ochrophyta</taxon>
        <taxon>Chrysophyceae</taxon>
        <taxon>Chromulinales</taxon>
        <taxon>Chromulinaceae</taxon>
        <taxon>Spumella</taxon>
    </lineage>
</organism>